<dbReference type="InterPro" id="IPR050682">
    <property type="entry name" value="ModA/WtpA"/>
</dbReference>
<dbReference type="Proteomes" id="UP001529369">
    <property type="component" value="Unassembled WGS sequence"/>
</dbReference>
<feature type="compositionally biased region" description="Polar residues" evidence="1">
    <location>
        <begin position="269"/>
        <end position="280"/>
    </location>
</feature>
<keyword evidence="4" id="KW-1185">Reference proteome</keyword>
<feature type="signal peptide" evidence="2">
    <location>
        <begin position="1"/>
        <end position="33"/>
    </location>
</feature>
<evidence type="ECO:0000256" key="1">
    <source>
        <dbReference type="SAM" id="MobiDB-lite"/>
    </source>
</evidence>
<dbReference type="PANTHER" id="PTHR30632:SF11">
    <property type="entry name" value="BLR4797 PROTEIN"/>
    <property type="match status" value="1"/>
</dbReference>
<reference evidence="4" key="1">
    <citation type="journal article" date="2019" name="Int. J. Syst. Evol. Microbiol.">
        <title>The Global Catalogue of Microorganisms (GCM) 10K type strain sequencing project: providing services to taxonomists for standard genome sequencing and annotation.</title>
        <authorList>
            <consortium name="The Broad Institute Genomics Platform"/>
            <consortium name="The Broad Institute Genome Sequencing Center for Infectious Disease"/>
            <person name="Wu L."/>
            <person name="Ma J."/>
        </authorList>
    </citation>
    <scope>NUCLEOTIDE SEQUENCE [LARGE SCALE GENOMIC DNA]</scope>
    <source>
        <strain evidence="4">CECT 7131</strain>
    </source>
</reference>
<keyword evidence="2" id="KW-0732">Signal</keyword>
<evidence type="ECO:0000313" key="3">
    <source>
        <dbReference type="EMBL" id="MDN3566805.1"/>
    </source>
</evidence>
<proteinExistence type="predicted"/>
<sequence length="280" mass="28524">MRVLSIGRRAVAGLVVVLASGLAPGLAPGGAAAADVHVLTSGGLTAAYRILGPEFERATGHRLITAQGASMGQAPDAIPQRLARGEPADVLLLAAGGLDALIAGGKAVPGSRVDIAESLIGLAVRSGAPRPDISTMEGFRRALLAAKSIAYSASASGVYIEAEMYRRMGLEAELAPKSRKILSERVGSVVARGEAEIGFQQMSELLPIQGIDTIGPIPREVQQVTVFSAGIAANAAQPAAARALIAFLASPEAREALRKTGVEPMGAQSPASPLSTSPAR</sequence>
<dbReference type="Pfam" id="PF13531">
    <property type="entry name" value="SBP_bac_11"/>
    <property type="match status" value="1"/>
</dbReference>
<feature type="region of interest" description="Disordered" evidence="1">
    <location>
        <begin position="258"/>
        <end position="280"/>
    </location>
</feature>
<evidence type="ECO:0000313" key="4">
    <source>
        <dbReference type="Proteomes" id="UP001529369"/>
    </source>
</evidence>
<dbReference type="Gene3D" id="3.40.190.10">
    <property type="entry name" value="Periplasmic binding protein-like II"/>
    <property type="match status" value="2"/>
</dbReference>
<name>A0ABT8AAN7_9PROT</name>
<accession>A0ABT8AAN7</accession>
<dbReference type="PANTHER" id="PTHR30632">
    <property type="entry name" value="MOLYBDATE-BINDING PERIPLASMIC PROTEIN"/>
    <property type="match status" value="1"/>
</dbReference>
<evidence type="ECO:0000256" key="2">
    <source>
        <dbReference type="SAM" id="SignalP"/>
    </source>
</evidence>
<feature type="chain" id="PRO_5047531874" evidence="2">
    <location>
        <begin position="34"/>
        <end position="280"/>
    </location>
</feature>
<gene>
    <name evidence="3" type="ORF">QWZ14_20710</name>
</gene>
<protein>
    <submittedName>
        <fullName evidence="3">Substrate-binding domain-containing protein</fullName>
    </submittedName>
</protein>
<dbReference type="EMBL" id="JAUFPN010000182">
    <property type="protein sequence ID" value="MDN3566805.1"/>
    <property type="molecule type" value="Genomic_DNA"/>
</dbReference>
<dbReference type="SUPFAM" id="SSF53850">
    <property type="entry name" value="Periplasmic binding protein-like II"/>
    <property type="match status" value="1"/>
</dbReference>
<organism evidence="3 4">
    <name type="scientific">Paeniroseomonas aquatica</name>
    <dbReference type="NCBI Taxonomy" id="373043"/>
    <lineage>
        <taxon>Bacteria</taxon>
        <taxon>Pseudomonadati</taxon>
        <taxon>Pseudomonadota</taxon>
        <taxon>Alphaproteobacteria</taxon>
        <taxon>Acetobacterales</taxon>
        <taxon>Acetobacteraceae</taxon>
        <taxon>Paeniroseomonas</taxon>
    </lineage>
</organism>
<dbReference type="RefSeq" id="WP_290318760.1">
    <property type="nucleotide sequence ID" value="NZ_JAUFPN010000182.1"/>
</dbReference>
<comment type="caution">
    <text evidence="3">The sequence shown here is derived from an EMBL/GenBank/DDBJ whole genome shotgun (WGS) entry which is preliminary data.</text>
</comment>